<dbReference type="GeneID" id="93096506"/>
<feature type="compositionally biased region" description="Basic residues" evidence="1">
    <location>
        <begin position="126"/>
        <end position="136"/>
    </location>
</feature>
<dbReference type="PROSITE" id="PS50943">
    <property type="entry name" value="HTH_CROC1"/>
    <property type="match status" value="1"/>
</dbReference>
<dbReference type="GO" id="GO:0003677">
    <property type="term" value="F:DNA binding"/>
    <property type="evidence" value="ECO:0007669"/>
    <property type="project" value="InterPro"/>
</dbReference>
<dbReference type="InterPro" id="IPR001387">
    <property type="entry name" value="Cro/C1-type_HTH"/>
</dbReference>
<evidence type="ECO:0000259" key="2">
    <source>
        <dbReference type="PROSITE" id="PS50943"/>
    </source>
</evidence>
<evidence type="ECO:0000313" key="4">
    <source>
        <dbReference type="Proteomes" id="UP000742098"/>
    </source>
</evidence>
<gene>
    <name evidence="3" type="ORF">K8V05_14355</name>
</gene>
<evidence type="ECO:0000256" key="1">
    <source>
        <dbReference type="SAM" id="MobiDB-lite"/>
    </source>
</evidence>
<comment type="caution">
    <text evidence="3">The sequence shown here is derived from an EMBL/GenBank/DDBJ whole genome shotgun (WGS) entry which is preliminary data.</text>
</comment>
<dbReference type="InterPro" id="IPR010982">
    <property type="entry name" value="Lambda_DNA-bd_dom_sf"/>
</dbReference>
<dbReference type="CDD" id="cd00093">
    <property type="entry name" value="HTH_XRE"/>
    <property type="match status" value="1"/>
</dbReference>
<feature type="region of interest" description="Disordered" evidence="1">
    <location>
        <begin position="105"/>
        <end position="136"/>
    </location>
</feature>
<dbReference type="SUPFAM" id="SSF47413">
    <property type="entry name" value="lambda repressor-like DNA-binding domains"/>
    <property type="match status" value="1"/>
</dbReference>
<dbReference type="SMART" id="SM00530">
    <property type="entry name" value="HTH_XRE"/>
    <property type="match status" value="1"/>
</dbReference>
<proteinExistence type="predicted"/>
<feature type="domain" description="HTH cro/C1-type" evidence="2">
    <location>
        <begin position="24"/>
        <end position="80"/>
    </location>
</feature>
<name>A0A921KZP1_9BACT</name>
<dbReference type="AlphaFoldDB" id="A0A921KZP1"/>
<dbReference type="RefSeq" id="WP_072025881.1">
    <property type="nucleotide sequence ID" value="NZ_CABJDM010000005.1"/>
</dbReference>
<dbReference type="EMBL" id="DYVS01000272">
    <property type="protein sequence ID" value="HJF71929.1"/>
    <property type="molecule type" value="Genomic_DNA"/>
</dbReference>
<reference evidence="3" key="2">
    <citation type="submission" date="2021-09" db="EMBL/GenBank/DDBJ databases">
        <authorList>
            <person name="Gilroy R."/>
        </authorList>
    </citation>
    <scope>NUCLEOTIDE SEQUENCE</scope>
    <source>
        <strain evidence="3">6966</strain>
    </source>
</reference>
<organism evidence="3 4">
    <name type="scientific">Butyricimonas virosa</name>
    <dbReference type="NCBI Taxonomy" id="544645"/>
    <lineage>
        <taxon>Bacteria</taxon>
        <taxon>Pseudomonadati</taxon>
        <taxon>Bacteroidota</taxon>
        <taxon>Bacteroidia</taxon>
        <taxon>Bacteroidales</taxon>
        <taxon>Odoribacteraceae</taxon>
        <taxon>Butyricimonas</taxon>
    </lineage>
</organism>
<dbReference type="Proteomes" id="UP000742098">
    <property type="component" value="Unassembled WGS sequence"/>
</dbReference>
<reference evidence="3" key="1">
    <citation type="journal article" date="2021" name="PeerJ">
        <title>Extensive microbial diversity within the chicken gut microbiome revealed by metagenomics and culture.</title>
        <authorList>
            <person name="Gilroy R."/>
            <person name="Ravi A."/>
            <person name="Getino M."/>
            <person name="Pursley I."/>
            <person name="Horton D.L."/>
            <person name="Alikhan N.F."/>
            <person name="Baker D."/>
            <person name="Gharbi K."/>
            <person name="Hall N."/>
            <person name="Watson M."/>
            <person name="Adriaenssens E.M."/>
            <person name="Foster-Nyarko E."/>
            <person name="Jarju S."/>
            <person name="Secka A."/>
            <person name="Antonio M."/>
            <person name="Oren A."/>
            <person name="Chaudhuri R.R."/>
            <person name="La Ragione R."/>
            <person name="Hildebrand F."/>
            <person name="Pallen M.J."/>
        </authorList>
    </citation>
    <scope>NUCLEOTIDE SEQUENCE</scope>
    <source>
        <strain evidence="3">6966</strain>
    </source>
</reference>
<sequence length="136" mass="16170">MVAMQDVKEDIKKTEIELFVINKVKEFRKAAKMSQRKLSMELRLGSSYVNRAENYKLREKYNLNHLNELSKIFNCSIADFLPSPNVEIDTINQYLELHPKLKARNEKMIKDAEEKGRKKREEKEKKGKVRRKNDEI</sequence>
<dbReference type="Gene3D" id="1.10.260.40">
    <property type="entry name" value="lambda repressor-like DNA-binding domains"/>
    <property type="match status" value="1"/>
</dbReference>
<protein>
    <submittedName>
        <fullName evidence="3">Helix-turn-helix domain-containing protein</fullName>
    </submittedName>
</protein>
<accession>A0A921KZP1</accession>
<dbReference type="Pfam" id="PF13443">
    <property type="entry name" value="HTH_26"/>
    <property type="match status" value="1"/>
</dbReference>
<evidence type="ECO:0000313" key="3">
    <source>
        <dbReference type="EMBL" id="HJF71929.1"/>
    </source>
</evidence>
<feature type="compositionally biased region" description="Basic and acidic residues" evidence="1">
    <location>
        <begin position="105"/>
        <end position="125"/>
    </location>
</feature>